<gene>
    <name evidence="2" type="ORF">ACFQL7_08375</name>
</gene>
<proteinExistence type="predicted"/>
<dbReference type="Proteomes" id="UP001596417">
    <property type="component" value="Unassembled WGS sequence"/>
</dbReference>
<dbReference type="Pfam" id="PF03819">
    <property type="entry name" value="MazG"/>
    <property type="match status" value="1"/>
</dbReference>
<organism evidence="2 3">
    <name type="scientific">Halocatena marina</name>
    <dbReference type="NCBI Taxonomy" id="2934937"/>
    <lineage>
        <taxon>Archaea</taxon>
        <taxon>Methanobacteriati</taxon>
        <taxon>Methanobacteriota</taxon>
        <taxon>Stenosarchaea group</taxon>
        <taxon>Halobacteria</taxon>
        <taxon>Halobacteriales</taxon>
        <taxon>Natronomonadaceae</taxon>
        <taxon>Halocatena</taxon>
    </lineage>
</organism>
<dbReference type="SUPFAM" id="SSF101386">
    <property type="entry name" value="all-alpha NTP pyrophosphatases"/>
    <property type="match status" value="1"/>
</dbReference>
<accession>A0ABD5YTQ8</accession>
<dbReference type="RefSeq" id="WP_390206495.1">
    <property type="nucleotide sequence ID" value="NZ_JBHTAX010000001.1"/>
</dbReference>
<keyword evidence="3" id="KW-1185">Reference proteome</keyword>
<comment type="caution">
    <text evidence="2">The sequence shown here is derived from an EMBL/GenBank/DDBJ whole genome shotgun (WGS) entry which is preliminary data.</text>
</comment>
<evidence type="ECO:0000313" key="3">
    <source>
        <dbReference type="Proteomes" id="UP001596417"/>
    </source>
</evidence>
<dbReference type="EMBL" id="JBHTAX010000001">
    <property type="protein sequence ID" value="MFC7189870.1"/>
    <property type="molecule type" value="Genomic_DNA"/>
</dbReference>
<reference evidence="2 3" key="1">
    <citation type="journal article" date="2019" name="Int. J. Syst. Evol. Microbiol.">
        <title>The Global Catalogue of Microorganisms (GCM) 10K type strain sequencing project: providing services to taxonomists for standard genome sequencing and annotation.</title>
        <authorList>
            <consortium name="The Broad Institute Genomics Platform"/>
            <consortium name="The Broad Institute Genome Sequencing Center for Infectious Disease"/>
            <person name="Wu L."/>
            <person name="Ma J."/>
        </authorList>
    </citation>
    <scope>NUCLEOTIDE SEQUENCE [LARGE SCALE GENOMIC DNA]</scope>
    <source>
        <strain evidence="2 3">RDMS1</strain>
    </source>
</reference>
<dbReference type="AlphaFoldDB" id="A0ABD5YTQ8"/>
<name>A0ABD5YTQ8_9EURY</name>
<dbReference type="Gene3D" id="1.10.287.1080">
    <property type="entry name" value="MazG-like"/>
    <property type="match status" value="1"/>
</dbReference>
<evidence type="ECO:0000313" key="2">
    <source>
        <dbReference type="EMBL" id="MFC7189870.1"/>
    </source>
</evidence>
<evidence type="ECO:0000259" key="1">
    <source>
        <dbReference type="Pfam" id="PF03819"/>
    </source>
</evidence>
<dbReference type="InterPro" id="IPR004518">
    <property type="entry name" value="MazG-like_dom"/>
</dbReference>
<feature type="domain" description="NTP pyrophosphohydrolase MazG-like" evidence="1">
    <location>
        <begin position="11"/>
        <end position="76"/>
    </location>
</feature>
<protein>
    <submittedName>
        <fullName evidence="2">MazG nucleotide pyrophosphohydrolase domain-containing protein</fullName>
    </submittedName>
</protein>
<sequence length="91" mass="9717">MQGQPAYRILDLASEVGEIAKDAVESGEYGATPEQLEVNTDEVGDVLFSLLALAESLDIDAGVALDEALDKYQRRLEETGTASSSNREGGR</sequence>